<reference evidence="2 3" key="1">
    <citation type="submission" date="2020-08" db="EMBL/GenBank/DDBJ databases">
        <title>Genomic Encyclopedia of Type Strains, Phase IV (KMG-IV): sequencing the most valuable type-strain genomes for metagenomic binning, comparative biology and taxonomic classification.</title>
        <authorList>
            <person name="Goeker M."/>
        </authorList>
    </citation>
    <scope>NUCLEOTIDE SEQUENCE [LARGE SCALE GENOMIC DNA]</scope>
    <source>
        <strain evidence="2 3">DSM 44197</strain>
    </source>
</reference>
<protein>
    <submittedName>
        <fullName evidence="2">Uncharacterized protein</fullName>
    </submittedName>
</protein>
<proteinExistence type="predicted"/>
<dbReference type="AlphaFoldDB" id="A0A7W3LUS0"/>
<keyword evidence="3" id="KW-1185">Reference proteome</keyword>
<comment type="caution">
    <text evidence="2">The sequence shown here is derived from an EMBL/GenBank/DDBJ whole genome shotgun (WGS) entry which is preliminary data.</text>
</comment>
<evidence type="ECO:0000256" key="1">
    <source>
        <dbReference type="SAM" id="MobiDB-lite"/>
    </source>
</evidence>
<dbReference type="EMBL" id="JACJIA010000009">
    <property type="protein sequence ID" value="MBA8954680.1"/>
    <property type="molecule type" value="Genomic_DNA"/>
</dbReference>
<dbReference type="Proteomes" id="UP000572680">
    <property type="component" value="Unassembled WGS sequence"/>
</dbReference>
<accession>A0A7W3LUS0</accession>
<evidence type="ECO:0000313" key="2">
    <source>
        <dbReference type="EMBL" id="MBA8954680.1"/>
    </source>
</evidence>
<gene>
    <name evidence="2" type="ORF">HNR61_006337</name>
</gene>
<name>A0A7W3LUS0_ACTNM</name>
<feature type="region of interest" description="Disordered" evidence="1">
    <location>
        <begin position="42"/>
        <end position="71"/>
    </location>
</feature>
<organism evidence="2 3">
    <name type="scientific">Actinomadura namibiensis</name>
    <dbReference type="NCBI Taxonomy" id="182080"/>
    <lineage>
        <taxon>Bacteria</taxon>
        <taxon>Bacillati</taxon>
        <taxon>Actinomycetota</taxon>
        <taxon>Actinomycetes</taxon>
        <taxon>Streptosporangiales</taxon>
        <taxon>Thermomonosporaceae</taxon>
        <taxon>Actinomadura</taxon>
    </lineage>
</organism>
<feature type="compositionally biased region" description="Basic and acidic residues" evidence="1">
    <location>
        <begin position="53"/>
        <end position="71"/>
    </location>
</feature>
<sequence length="71" mass="7918">MLTLIALVLTLTAFGVLGVLFGADTRDGLDWAPNNFRLRRRTEPSFRTAGSHAPEDAERDARHARRELQAV</sequence>
<evidence type="ECO:0000313" key="3">
    <source>
        <dbReference type="Proteomes" id="UP000572680"/>
    </source>
</evidence>